<reference evidence="1 2" key="2">
    <citation type="journal article" date="2022" name="Mol. Ecol. Resour.">
        <title>The genomes of chicory, endive, great burdock and yacon provide insights into Asteraceae paleo-polyploidization history and plant inulin production.</title>
        <authorList>
            <person name="Fan W."/>
            <person name="Wang S."/>
            <person name="Wang H."/>
            <person name="Wang A."/>
            <person name="Jiang F."/>
            <person name="Liu H."/>
            <person name="Zhao H."/>
            <person name="Xu D."/>
            <person name="Zhang Y."/>
        </authorList>
    </citation>
    <scope>NUCLEOTIDE SEQUENCE [LARGE SCALE GENOMIC DNA]</scope>
    <source>
        <strain evidence="2">cv. Yunnan</strain>
        <tissue evidence="1">Leaves</tissue>
    </source>
</reference>
<dbReference type="Proteomes" id="UP001056120">
    <property type="component" value="Linkage Group LG10"/>
</dbReference>
<keyword evidence="2" id="KW-1185">Reference proteome</keyword>
<proteinExistence type="predicted"/>
<gene>
    <name evidence="1" type="ORF">L1987_29452</name>
</gene>
<accession>A0ACB9I189</accession>
<organism evidence="1 2">
    <name type="scientific">Smallanthus sonchifolius</name>
    <dbReference type="NCBI Taxonomy" id="185202"/>
    <lineage>
        <taxon>Eukaryota</taxon>
        <taxon>Viridiplantae</taxon>
        <taxon>Streptophyta</taxon>
        <taxon>Embryophyta</taxon>
        <taxon>Tracheophyta</taxon>
        <taxon>Spermatophyta</taxon>
        <taxon>Magnoliopsida</taxon>
        <taxon>eudicotyledons</taxon>
        <taxon>Gunneridae</taxon>
        <taxon>Pentapetalae</taxon>
        <taxon>asterids</taxon>
        <taxon>campanulids</taxon>
        <taxon>Asterales</taxon>
        <taxon>Asteraceae</taxon>
        <taxon>Asteroideae</taxon>
        <taxon>Heliantheae alliance</taxon>
        <taxon>Millerieae</taxon>
        <taxon>Smallanthus</taxon>
    </lineage>
</organism>
<sequence length="175" mass="18516">MSEPRKDKELTSDAKGKAKVETSDEDKSSSTTGSSDEEVKKCMDAMDFFTQKAKGIVIGQVPAAAAGKRRKRASSGLTRSISIRSELSEIGMSFDSDSDPTNADDIAKTEQKGKGKVEEESDFFQGSDTDSDEACKRMKKGRNDDDSDDDDGAGGGTGAGAHTDLSSLSLQVTGK</sequence>
<reference evidence="2" key="1">
    <citation type="journal article" date="2022" name="Mol. Ecol. Resour.">
        <title>The genomes of chicory, endive, great burdock and yacon provide insights into Asteraceae palaeo-polyploidization history and plant inulin production.</title>
        <authorList>
            <person name="Fan W."/>
            <person name="Wang S."/>
            <person name="Wang H."/>
            <person name="Wang A."/>
            <person name="Jiang F."/>
            <person name="Liu H."/>
            <person name="Zhao H."/>
            <person name="Xu D."/>
            <person name="Zhang Y."/>
        </authorList>
    </citation>
    <scope>NUCLEOTIDE SEQUENCE [LARGE SCALE GENOMIC DNA]</scope>
    <source>
        <strain evidence="2">cv. Yunnan</strain>
    </source>
</reference>
<dbReference type="EMBL" id="CM042027">
    <property type="protein sequence ID" value="KAI3801348.1"/>
    <property type="molecule type" value="Genomic_DNA"/>
</dbReference>
<comment type="caution">
    <text evidence="1">The sequence shown here is derived from an EMBL/GenBank/DDBJ whole genome shotgun (WGS) entry which is preliminary data.</text>
</comment>
<name>A0ACB9I189_9ASTR</name>
<protein>
    <submittedName>
        <fullName evidence="1">Uncharacterized protein</fullName>
    </submittedName>
</protein>
<evidence type="ECO:0000313" key="2">
    <source>
        <dbReference type="Proteomes" id="UP001056120"/>
    </source>
</evidence>
<evidence type="ECO:0000313" key="1">
    <source>
        <dbReference type="EMBL" id="KAI3801348.1"/>
    </source>
</evidence>